<dbReference type="PANTHER" id="PTHR13138">
    <property type="entry name" value="PROTEIN LIN1"/>
    <property type="match status" value="1"/>
</dbReference>
<dbReference type="PANTHER" id="PTHR13138:SF3">
    <property type="entry name" value="CD2 ANTIGEN CYTOPLASMIC TAIL-BINDING PROTEIN 2"/>
    <property type="match status" value="1"/>
</dbReference>
<dbReference type="Proteomes" id="UP000235145">
    <property type="component" value="Unassembled WGS sequence"/>
</dbReference>
<keyword evidence="4" id="KW-1185">Reference proteome</keyword>
<proteinExistence type="predicted"/>
<dbReference type="Pfam" id="PF17780">
    <property type="entry name" value="OCRE"/>
    <property type="match status" value="1"/>
</dbReference>
<comment type="caution">
    <text evidence="3">The sequence shown here is derived from an EMBL/GenBank/DDBJ whole genome shotgun (WGS) entry which is preliminary data.</text>
</comment>
<sequence>MCFNLGRQEVLQDLRRLKGRNKQPNSSRMSDSGLNGIPSVDNIANNEDDSFDIFAEDGDKSTVDPSDGIGSTENDYVFDESSGYYYSSSLGYYYDPSSGLYWSVHVTKKMVPMRSCHQGKAMEMELQHSGMELESQHMDKSWMNKTYHVAKTLLSLIHILQ</sequence>
<dbReference type="InterPro" id="IPR041591">
    <property type="entry name" value="OCRE"/>
</dbReference>
<feature type="compositionally biased region" description="Polar residues" evidence="1">
    <location>
        <begin position="22"/>
        <end position="33"/>
    </location>
</feature>
<accession>A0A9R1XDZ9</accession>
<name>A0A9R1XDZ9_LACSA</name>
<dbReference type="GO" id="GO:0005682">
    <property type="term" value="C:U5 snRNP"/>
    <property type="evidence" value="ECO:0007669"/>
    <property type="project" value="InterPro"/>
</dbReference>
<dbReference type="InterPro" id="IPR039905">
    <property type="entry name" value="CD2BP2/Lin1"/>
</dbReference>
<dbReference type="AlphaFoldDB" id="A0A9R1XDZ9"/>
<gene>
    <name evidence="3" type="ORF">LSAT_V11C400207540</name>
</gene>
<organism evidence="3 4">
    <name type="scientific">Lactuca sativa</name>
    <name type="common">Garden lettuce</name>
    <dbReference type="NCBI Taxonomy" id="4236"/>
    <lineage>
        <taxon>Eukaryota</taxon>
        <taxon>Viridiplantae</taxon>
        <taxon>Streptophyta</taxon>
        <taxon>Embryophyta</taxon>
        <taxon>Tracheophyta</taxon>
        <taxon>Spermatophyta</taxon>
        <taxon>Magnoliopsida</taxon>
        <taxon>eudicotyledons</taxon>
        <taxon>Gunneridae</taxon>
        <taxon>Pentapetalae</taxon>
        <taxon>asterids</taxon>
        <taxon>campanulids</taxon>
        <taxon>Asterales</taxon>
        <taxon>Asteraceae</taxon>
        <taxon>Cichorioideae</taxon>
        <taxon>Cichorieae</taxon>
        <taxon>Lactucinae</taxon>
        <taxon>Lactuca</taxon>
    </lineage>
</organism>
<evidence type="ECO:0000259" key="2">
    <source>
        <dbReference type="Pfam" id="PF17780"/>
    </source>
</evidence>
<evidence type="ECO:0000256" key="1">
    <source>
        <dbReference type="SAM" id="MobiDB-lite"/>
    </source>
</evidence>
<dbReference type="EMBL" id="NBSK02000004">
    <property type="protein sequence ID" value="KAJ0210925.1"/>
    <property type="molecule type" value="Genomic_DNA"/>
</dbReference>
<evidence type="ECO:0000313" key="4">
    <source>
        <dbReference type="Proteomes" id="UP000235145"/>
    </source>
</evidence>
<feature type="domain" description="OCRE" evidence="2">
    <location>
        <begin position="73"/>
        <end position="104"/>
    </location>
</feature>
<feature type="region of interest" description="Disordered" evidence="1">
    <location>
        <begin position="18"/>
        <end position="41"/>
    </location>
</feature>
<evidence type="ECO:0000313" key="3">
    <source>
        <dbReference type="EMBL" id="KAJ0210925.1"/>
    </source>
</evidence>
<reference evidence="3 4" key="1">
    <citation type="journal article" date="2017" name="Nat. Commun.">
        <title>Genome assembly with in vitro proximity ligation data and whole-genome triplication in lettuce.</title>
        <authorList>
            <person name="Reyes-Chin-Wo S."/>
            <person name="Wang Z."/>
            <person name="Yang X."/>
            <person name="Kozik A."/>
            <person name="Arikit S."/>
            <person name="Song C."/>
            <person name="Xia L."/>
            <person name="Froenicke L."/>
            <person name="Lavelle D.O."/>
            <person name="Truco M.J."/>
            <person name="Xia R."/>
            <person name="Zhu S."/>
            <person name="Xu C."/>
            <person name="Xu H."/>
            <person name="Xu X."/>
            <person name="Cox K."/>
            <person name="Korf I."/>
            <person name="Meyers B.C."/>
            <person name="Michelmore R.W."/>
        </authorList>
    </citation>
    <scope>NUCLEOTIDE SEQUENCE [LARGE SCALE GENOMIC DNA]</scope>
    <source>
        <strain evidence="4">cv. Salinas</strain>
        <tissue evidence="3">Seedlings</tissue>
    </source>
</reference>
<protein>
    <recommendedName>
        <fullName evidence="2">OCRE domain-containing protein</fullName>
    </recommendedName>
</protein>